<name>A0A8C8YKU0_PROSS</name>
<dbReference type="GO" id="GO:0005634">
    <property type="term" value="C:nucleus"/>
    <property type="evidence" value="ECO:0007669"/>
    <property type="project" value="UniProtKB-ARBA"/>
</dbReference>
<dbReference type="FunFam" id="1.10.20.10:FF:000043">
    <property type="entry name" value="Histone H2B"/>
    <property type="match status" value="1"/>
</dbReference>
<evidence type="ECO:0000313" key="4">
    <source>
        <dbReference type="Ensembl" id="ENSPSMP00000001821.1"/>
    </source>
</evidence>
<dbReference type="GO" id="GO:0000786">
    <property type="term" value="C:nucleosome"/>
    <property type="evidence" value="ECO:0007669"/>
    <property type="project" value="InterPro"/>
</dbReference>
<dbReference type="PANTHER" id="PTHR23428">
    <property type="entry name" value="HISTONE H2B"/>
    <property type="match status" value="1"/>
</dbReference>
<sequence>MAEPTSELSTEAFPGAKRPEEAESTTTMTEPTSEMSSEAFCRAKRPEEAESTTTVTEPTSETSSEAFPGAEGPGEAESTTAEQQKQRRRRRGRSSQGGDSFATYFHRVLKQVHNCLSLSQASVNVMDSLVHDIFERLAVEAGQLARYTKRSTITTREIQTAVRLVLPGNIGRHAVSWANKAVLRYTRSK</sequence>
<feature type="compositionally biased region" description="Low complexity" evidence="2">
    <location>
        <begin position="24"/>
        <end position="39"/>
    </location>
</feature>
<feature type="region of interest" description="Disordered" evidence="2">
    <location>
        <begin position="1"/>
        <end position="99"/>
    </location>
</feature>
<feature type="domain" description="Core Histone H2A/H2B/H3" evidence="3">
    <location>
        <begin position="83"/>
        <end position="164"/>
    </location>
</feature>
<dbReference type="InterPro" id="IPR009072">
    <property type="entry name" value="Histone-fold"/>
</dbReference>
<dbReference type="Ensembl" id="ENSPSMT00000002127.1">
    <property type="protein sequence ID" value="ENSPSMP00000001821.1"/>
    <property type="gene ID" value="ENSPSMG00000001371.1"/>
</dbReference>
<dbReference type="AlphaFoldDB" id="A0A8C8YKU0"/>
<evidence type="ECO:0000313" key="5">
    <source>
        <dbReference type="Proteomes" id="UP000694414"/>
    </source>
</evidence>
<organism evidence="4 5">
    <name type="scientific">Prolemur simus</name>
    <name type="common">Greater bamboo lemur</name>
    <name type="synonym">Hapalemur simus</name>
    <dbReference type="NCBI Taxonomy" id="1328070"/>
    <lineage>
        <taxon>Eukaryota</taxon>
        <taxon>Metazoa</taxon>
        <taxon>Chordata</taxon>
        <taxon>Craniata</taxon>
        <taxon>Vertebrata</taxon>
        <taxon>Euteleostomi</taxon>
        <taxon>Mammalia</taxon>
        <taxon>Eutheria</taxon>
        <taxon>Euarchontoglires</taxon>
        <taxon>Primates</taxon>
        <taxon>Strepsirrhini</taxon>
        <taxon>Lemuriformes</taxon>
        <taxon>Lemuridae</taxon>
        <taxon>Prolemur</taxon>
    </lineage>
</organism>
<evidence type="ECO:0000256" key="1">
    <source>
        <dbReference type="ARBA" id="ARBA00006846"/>
    </source>
</evidence>
<accession>A0A8C8YKU0</accession>
<dbReference type="PRINTS" id="PR00621">
    <property type="entry name" value="HISTONEH2B"/>
</dbReference>
<feature type="compositionally biased region" description="Low complexity" evidence="2">
    <location>
        <begin position="51"/>
        <end position="66"/>
    </location>
</feature>
<protein>
    <recommendedName>
        <fullName evidence="3">Core Histone H2A/H2B/H3 domain-containing protein</fullName>
    </recommendedName>
</protein>
<dbReference type="InterPro" id="IPR007125">
    <property type="entry name" value="H2A/H2B/H3"/>
</dbReference>
<dbReference type="GO" id="GO:0030527">
    <property type="term" value="F:structural constituent of chromatin"/>
    <property type="evidence" value="ECO:0007669"/>
    <property type="project" value="InterPro"/>
</dbReference>
<dbReference type="Pfam" id="PF00125">
    <property type="entry name" value="Histone"/>
    <property type="match status" value="1"/>
</dbReference>
<dbReference type="Gene3D" id="1.10.20.10">
    <property type="entry name" value="Histone, subunit A"/>
    <property type="match status" value="1"/>
</dbReference>
<evidence type="ECO:0000256" key="2">
    <source>
        <dbReference type="SAM" id="MobiDB-lite"/>
    </source>
</evidence>
<dbReference type="Proteomes" id="UP000694414">
    <property type="component" value="Unplaced"/>
</dbReference>
<reference evidence="4" key="1">
    <citation type="submission" date="2025-08" db="UniProtKB">
        <authorList>
            <consortium name="Ensembl"/>
        </authorList>
    </citation>
    <scope>IDENTIFICATION</scope>
</reference>
<dbReference type="CDD" id="cd22910">
    <property type="entry name" value="HFD_H2B"/>
    <property type="match status" value="1"/>
</dbReference>
<dbReference type="GO" id="GO:0003677">
    <property type="term" value="F:DNA binding"/>
    <property type="evidence" value="ECO:0007669"/>
    <property type="project" value="InterPro"/>
</dbReference>
<evidence type="ECO:0000259" key="3">
    <source>
        <dbReference type="Pfam" id="PF00125"/>
    </source>
</evidence>
<comment type="similarity">
    <text evidence="1">Belongs to the histone H2B family.</text>
</comment>
<proteinExistence type="inferred from homology"/>
<dbReference type="GO" id="GO:0046982">
    <property type="term" value="F:protein heterodimerization activity"/>
    <property type="evidence" value="ECO:0007669"/>
    <property type="project" value="InterPro"/>
</dbReference>
<reference evidence="4" key="2">
    <citation type="submission" date="2025-09" db="UniProtKB">
        <authorList>
            <consortium name="Ensembl"/>
        </authorList>
    </citation>
    <scope>IDENTIFICATION</scope>
</reference>
<dbReference type="SMART" id="SM00427">
    <property type="entry name" value="H2B"/>
    <property type="match status" value="1"/>
</dbReference>
<dbReference type="InterPro" id="IPR000558">
    <property type="entry name" value="Histone_H2B"/>
</dbReference>
<keyword evidence="5" id="KW-1185">Reference proteome</keyword>
<dbReference type="SUPFAM" id="SSF47113">
    <property type="entry name" value="Histone-fold"/>
    <property type="match status" value="1"/>
</dbReference>
<dbReference type="GeneTree" id="ENSGT01150000287005"/>